<dbReference type="InterPro" id="IPR048366">
    <property type="entry name" value="TNP-like_GBD"/>
</dbReference>
<feature type="domain" description="Transposable element P transposase-like GTP-binding insertion" evidence="2">
    <location>
        <begin position="170"/>
        <end position="267"/>
    </location>
</feature>
<comment type="caution">
    <text evidence="3">The sequence shown here is derived from an EMBL/GenBank/DDBJ whole genome shotgun (WGS) entry which is preliminary data.</text>
</comment>
<dbReference type="InterPro" id="IPR048365">
    <property type="entry name" value="TNP-like_RNaseH_N"/>
</dbReference>
<name>A0AAU9ULG4_EUPED</name>
<proteinExistence type="predicted"/>
<keyword evidence="4" id="KW-1185">Reference proteome</keyword>
<dbReference type="EMBL" id="CAKOGL010000022">
    <property type="protein sequence ID" value="CAH2100411.1"/>
    <property type="molecule type" value="Genomic_DNA"/>
</dbReference>
<dbReference type="AlphaFoldDB" id="A0AAU9ULG4"/>
<gene>
    <name evidence="3" type="ORF">EEDITHA_LOCUS15277</name>
</gene>
<evidence type="ECO:0000259" key="2">
    <source>
        <dbReference type="Pfam" id="PF21788"/>
    </source>
</evidence>
<protein>
    <recommendedName>
        <fullName evidence="5">THAP domain-containing protein 9</fullName>
    </recommendedName>
</protein>
<dbReference type="Proteomes" id="UP001153954">
    <property type="component" value="Unassembled WGS sequence"/>
</dbReference>
<accession>A0AAU9ULG4</accession>
<sequence>MVQYYSVDAKPGYTSETLDRLKQKSQSSQKEILCSLIADEMAIRQQRIWCRGRYIGVVDMGLGDATDTDPIAHQVYVLLLVSLNESWKIPLAYFFIAGLKAEMKANIINIALAKCHAVGVKVVSLTFDGCRSNLLTMKLLGCNIDNIDDFKTCFKHPVSEQNVTVFLDPCHVVKLMRNTLESKSCITDNEKKVIKWKFLCDLNNLQHKIALNLANKLTNGHVEFKNEIMKVKLATQLMSRSVAKAIQFCQELKLPAFDNSDATIKFL</sequence>
<organism evidence="3 4">
    <name type="scientific">Euphydryas editha</name>
    <name type="common">Edith's checkerspot</name>
    <dbReference type="NCBI Taxonomy" id="104508"/>
    <lineage>
        <taxon>Eukaryota</taxon>
        <taxon>Metazoa</taxon>
        <taxon>Ecdysozoa</taxon>
        <taxon>Arthropoda</taxon>
        <taxon>Hexapoda</taxon>
        <taxon>Insecta</taxon>
        <taxon>Pterygota</taxon>
        <taxon>Neoptera</taxon>
        <taxon>Endopterygota</taxon>
        <taxon>Lepidoptera</taxon>
        <taxon>Glossata</taxon>
        <taxon>Ditrysia</taxon>
        <taxon>Papilionoidea</taxon>
        <taxon>Nymphalidae</taxon>
        <taxon>Nymphalinae</taxon>
        <taxon>Euphydryas</taxon>
    </lineage>
</organism>
<evidence type="ECO:0000313" key="3">
    <source>
        <dbReference type="EMBL" id="CAH2100411.1"/>
    </source>
</evidence>
<reference evidence="3" key="1">
    <citation type="submission" date="2022-03" db="EMBL/GenBank/DDBJ databases">
        <authorList>
            <person name="Tunstrom K."/>
        </authorList>
    </citation>
    <scope>NUCLEOTIDE SEQUENCE</scope>
</reference>
<evidence type="ECO:0000259" key="1">
    <source>
        <dbReference type="Pfam" id="PF21787"/>
    </source>
</evidence>
<dbReference type="Pfam" id="PF21787">
    <property type="entry name" value="TNP-like_RNaseH_N"/>
    <property type="match status" value="1"/>
</dbReference>
<evidence type="ECO:0000313" key="4">
    <source>
        <dbReference type="Proteomes" id="UP001153954"/>
    </source>
</evidence>
<dbReference type="Pfam" id="PF21788">
    <property type="entry name" value="TNP-like_GBD"/>
    <property type="match status" value="1"/>
</dbReference>
<evidence type="ECO:0008006" key="5">
    <source>
        <dbReference type="Google" id="ProtNLM"/>
    </source>
</evidence>
<feature type="domain" description="Transposable element P transposase-like RNase H" evidence="1">
    <location>
        <begin position="9"/>
        <end position="141"/>
    </location>
</feature>